<feature type="compositionally biased region" description="Polar residues" evidence="1">
    <location>
        <begin position="456"/>
        <end position="468"/>
    </location>
</feature>
<dbReference type="EMBL" id="JAFIQS010000001">
    <property type="protein sequence ID" value="KAG5173708.1"/>
    <property type="molecule type" value="Genomic_DNA"/>
</dbReference>
<feature type="compositionally biased region" description="Polar residues" evidence="1">
    <location>
        <begin position="790"/>
        <end position="806"/>
    </location>
</feature>
<feature type="compositionally biased region" description="Low complexity" evidence="1">
    <location>
        <begin position="370"/>
        <end position="379"/>
    </location>
</feature>
<name>A0A8H7Y6Q1_PSICU</name>
<dbReference type="SMART" id="SM01300">
    <property type="entry name" value="PEHE"/>
    <property type="match status" value="1"/>
</dbReference>
<feature type="compositionally biased region" description="Acidic residues" evidence="1">
    <location>
        <begin position="549"/>
        <end position="563"/>
    </location>
</feature>
<evidence type="ECO:0000259" key="2">
    <source>
        <dbReference type="SMART" id="SM01300"/>
    </source>
</evidence>
<reference evidence="3" key="1">
    <citation type="submission" date="2021-02" db="EMBL/GenBank/DDBJ databases">
        <title>Psilocybe cubensis genome.</title>
        <authorList>
            <person name="Mckernan K.J."/>
            <person name="Crawford S."/>
            <person name="Trippe A."/>
            <person name="Kane L.T."/>
            <person name="Mclaughlin S."/>
        </authorList>
    </citation>
    <scope>NUCLEOTIDE SEQUENCE [LARGE SCALE GENOMIC DNA]</scope>
    <source>
        <strain evidence="3">MGC-MH-2018</strain>
    </source>
</reference>
<dbReference type="InterPro" id="IPR029332">
    <property type="entry name" value="PEHE_dom"/>
</dbReference>
<feature type="domain" description="PEHE" evidence="2">
    <location>
        <begin position="178"/>
        <end position="317"/>
    </location>
</feature>
<comment type="caution">
    <text evidence="3">The sequence shown here is derived from an EMBL/GenBank/DDBJ whole genome shotgun (WGS) entry which is preliminary data.</text>
</comment>
<feature type="compositionally biased region" description="Basic and acidic residues" evidence="1">
    <location>
        <begin position="470"/>
        <end position="486"/>
    </location>
</feature>
<feature type="compositionally biased region" description="Basic and acidic residues" evidence="1">
    <location>
        <begin position="835"/>
        <end position="862"/>
    </location>
</feature>
<gene>
    <name evidence="3" type="ORF">JR316_000365</name>
</gene>
<evidence type="ECO:0000313" key="3">
    <source>
        <dbReference type="EMBL" id="KAG5173708.1"/>
    </source>
</evidence>
<protein>
    <recommendedName>
        <fullName evidence="2">PEHE domain-containing protein</fullName>
    </recommendedName>
</protein>
<accession>A0A8H7Y6Q1</accession>
<feature type="region of interest" description="Disordered" evidence="1">
    <location>
        <begin position="322"/>
        <end position="704"/>
    </location>
</feature>
<organism evidence="3">
    <name type="scientific">Psilocybe cubensis</name>
    <name type="common">Psychedelic mushroom</name>
    <name type="synonym">Stropharia cubensis</name>
    <dbReference type="NCBI Taxonomy" id="181762"/>
    <lineage>
        <taxon>Eukaryota</taxon>
        <taxon>Fungi</taxon>
        <taxon>Dikarya</taxon>
        <taxon>Basidiomycota</taxon>
        <taxon>Agaricomycotina</taxon>
        <taxon>Agaricomycetes</taxon>
        <taxon>Agaricomycetidae</taxon>
        <taxon>Agaricales</taxon>
        <taxon>Agaricineae</taxon>
        <taxon>Strophariaceae</taxon>
        <taxon>Psilocybe</taxon>
    </lineage>
</organism>
<feature type="region of interest" description="Disordered" evidence="1">
    <location>
        <begin position="768"/>
        <end position="923"/>
    </location>
</feature>
<feature type="region of interest" description="Disordered" evidence="1">
    <location>
        <begin position="71"/>
        <end position="104"/>
    </location>
</feature>
<feature type="compositionally biased region" description="Acidic residues" evidence="1">
    <location>
        <begin position="914"/>
        <end position="923"/>
    </location>
</feature>
<feature type="compositionally biased region" description="Basic residues" evidence="1">
    <location>
        <begin position="596"/>
        <end position="605"/>
    </location>
</feature>
<proteinExistence type="predicted"/>
<dbReference type="AlphaFoldDB" id="A0A8H7Y6Q1"/>
<feature type="compositionally biased region" description="Basic residues" evidence="1">
    <location>
        <begin position="87"/>
        <end position="98"/>
    </location>
</feature>
<evidence type="ECO:0000256" key="1">
    <source>
        <dbReference type="SAM" id="MobiDB-lite"/>
    </source>
</evidence>
<sequence length="923" mass="102316">MARGPGTRLSFDPRKFVQQAAPWRFVPPSSTAHSPSRQPVGGHIVAPSAYKNLRRTNTHGPILNSLRVSAASHMDTPSSSTVSAPGRQKRVLPSRSRRGGPGVGNCDSDVLILETYKRQYEIEPLIPLSTPFLLSTKADAAKNTESANEAGIHINVVANERYFARPEVLKAFREQQLIQTPEYESIGESSYVGTRTRPRPEDATVDTSDAAYEKRHRKFETLEKRQRLREKEKLKHEHYKLKERIEQLRAMDSAAFMTLPASSFSPAPPQATAELDDLITSGSPYAQINGVVSNSEGERRRKEMLETAYKLEKRYAYLLPPDRVRKTADTPNESGAKLPSDIRDGEESDTEKIPSNASSRREESMKLRIPARSSASTTPAPSPKPVAPKKPRASAVVPKQPNSRLVRGSVTTPAPQEQETPPPAQYNDVEMNEPDNVRPLTPAPPSSFDYDHLPNTPLSNVRGASNTAEPEVHDHMQNGNEQDHRSVPPQVVSPILPSAKPFIPSGGQDVDMADDGESEKAPSEDEATEETEHVLEQQVPPEPEHAPEPQDEQEPPAEPEPELQPEPRSELEAEFQPEPQVEPRPEPEPEPILPAPKKKRGRKKKVVLEQLPAQQQIESQEVRDLSTMLQNATVAEPSQVPADASKQQETFPQPVPEMESISTTSKRPYKRKKLSAVAVEPSARTPSAQPAETASTAGPRKYLGARGKPYTTYTNSAGEKETTFCLLLMAAIRKGTRTTDSVRHTTSFGIETPKFTQIDFEIPEWIHFPESEPGTPRVAQPDPHREPTEFSLNNSALPIDNATQADGNHEGMPMDVDTAEPVAPKPTEQEYNEPFQERGDKQVDVPDEHSMEEANTLERSDDAVQADAPTVAPELEHKDVLPDDENDTTTPAPEDMESETDSRIRPRILSRPVDDDEDELLEW</sequence>
<feature type="compositionally biased region" description="Polar residues" evidence="1">
    <location>
        <begin position="684"/>
        <end position="696"/>
    </location>
</feature>
<dbReference type="GO" id="GO:0000123">
    <property type="term" value="C:histone acetyltransferase complex"/>
    <property type="evidence" value="ECO:0007669"/>
    <property type="project" value="UniProtKB-ARBA"/>
</dbReference>